<dbReference type="AlphaFoldDB" id="A0A4V6MXB8"/>
<dbReference type="InterPro" id="IPR055101">
    <property type="entry name" value="AIPR_N"/>
</dbReference>
<dbReference type="Proteomes" id="UP000293172">
    <property type="component" value="Unassembled WGS sequence"/>
</dbReference>
<gene>
    <name evidence="3" type="ORF">DNK44_03675</name>
</gene>
<evidence type="ECO:0000259" key="1">
    <source>
        <dbReference type="Pfam" id="PF10592"/>
    </source>
</evidence>
<feature type="domain" description="Abortive phage infection protein C-terminal" evidence="1">
    <location>
        <begin position="237"/>
        <end position="555"/>
    </location>
</feature>
<comment type="caution">
    <text evidence="3">The sequence shown here is derived from an EMBL/GenBank/DDBJ whole genome shotgun (WGS) entry which is preliminary data.</text>
</comment>
<protein>
    <submittedName>
        <fullName evidence="3">Abortive phage infection protein</fullName>
    </submittedName>
</protein>
<evidence type="ECO:0000259" key="2">
    <source>
        <dbReference type="Pfam" id="PF22879"/>
    </source>
</evidence>
<dbReference type="RefSeq" id="WP_131197341.1">
    <property type="nucleotide sequence ID" value="NZ_QJUL01000003.1"/>
</dbReference>
<feature type="domain" description="Abortive infection phage resistance protein N-terminal" evidence="2">
    <location>
        <begin position="29"/>
        <end position="178"/>
    </location>
</feature>
<proteinExistence type="predicted"/>
<organism evidence="3 4">
    <name type="scientific">Phytopseudomonas dryadis</name>
    <dbReference type="NCBI Taxonomy" id="2487520"/>
    <lineage>
        <taxon>Bacteria</taxon>
        <taxon>Pseudomonadati</taxon>
        <taxon>Pseudomonadota</taxon>
        <taxon>Gammaproteobacteria</taxon>
        <taxon>Pseudomonadales</taxon>
        <taxon>Pseudomonadaceae</taxon>
        <taxon>Phytopseudomonas</taxon>
    </lineage>
</organism>
<dbReference type="Pfam" id="PF10592">
    <property type="entry name" value="AIPR"/>
    <property type="match status" value="1"/>
</dbReference>
<name>A0A4V6MXB8_9GAMM</name>
<dbReference type="Pfam" id="PF22879">
    <property type="entry name" value="AIPR_N"/>
    <property type="match status" value="1"/>
</dbReference>
<evidence type="ECO:0000313" key="3">
    <source>
        <dbReference type="EMBL" id="TBU96729.1"/>
    </source>
</evidence>
<dbReference type="InterPro" id="IPR018891">
    <property type="entry name" value="AIPR_C"/>
</dbReference>
<dbReference type="OrthoDB" id="9806213at2"/>
<sequence length="594" mass="65703">MTLDDFFAETRGEIAAQMSDGSPFAELVFSEVVMQHLVDAGMTFEPVVCHFQGKVGNANLRLSGYAMSEDADQLDLFVSLYEGFESLSSIPDQDVKTAAAQCVRFLELCAAGRIADKLDPSSDVHSLALTIREIYDGLEQVRVYVLTDGIAKSKSFKARDVGGKSVKLEVMDIERLFRHRSEGKPRDELVVDFNEVSGSPLPCVFVPGETGDYDYALTAIPGEALRFVYERFGPRLLEANVRSFLSVKAKGVNAGLQNTLRNAPERFMAYNNGIVLVADEMRLDRAVDGSPGIAWLRGMQIVNGGQTTASIFFAKKKYADTDLSKVRVPAKIIVMKEEDPTKEEALVSDISRYANSQNAVRQSDLSANKPFHVDIERLSLSVYCPDGTGRWFYERAAGSYNTLLARDGVTPAKLRALKDSVPTSRKITKTELAKYSKAWDGQADVVSLGAQKCFDRFMSDMTEGEAEGEVFTPDVAYFKAVVSKALLFKAVHKAARPLVPAFLANVAAYTVAVVSKTYGESFDLERIWSRQGVSPQLVEQIEIWAREVYDRLHDTANGRMISEWAKRPECREAMFSRPFSAPSVDVPEARRGGL</sequence>
<accession>A0A4V6MXB8</accession>
<dbReference type="EMBL" id="QJUL01000003">
    <property type="protein sequence ID" value="TBU96729.1"/>
    <property type="molecule type" value="Genomic_DNA"/>
</dbReference>
<reference evidence="3 4" key="1">
    <citation type="submission" date="2018-06" db="EMBL/GenBank/DDBJ databases">
        <title>Three novel Pseudomonas species isolated from symptomatic oak.</title>
        <authorList>
            <person name="Bueno-Gonzalez V."/>
            <person name="Brady C."/>
        </authorList>
    </citation>
    <scope>NUCLEOTIDE SEQUENCE [LARGE SCALE GENOMIC DNA]</scope>
    <source>
        <strain evidence="3 4">P6B</strain>
    </source>
</reference>
<evidence type="ECO:0000313" key="4">
    <source>
        <dbReference type="Proteomes" id="UP000293172"/>
    </source>
</evidence>